<gene>
    <name evidence="1" type="ORF">I553_4380</name>
</gene>
<organism evidence="1">
    <name type="scientific">Mycobacterium xenopi 4042</name>
    <dbReference type="NCBI Taxonomy" id="1299334"/>
    <lineage>
        <taxon>Bacteria</taxon>
        <taxon>Bacillati</taxon>
        <taxon>Actinomycetota</taxon>
        <taxon>Actinomycetes</taxon>
        <taxon>Mycobacteriales</taxon>
        <taxon>Mycobacteriaceae</taxon>
        <taxon>Mycobacterium</taxon>
    </lineage>
</organism>
<sequence length="65" mass="7176">MRAGCHVEGGSYDGTGTTIRQCRFHRHPDCVANSIAVLRKFFPTACRRSSSAVNGPSHRTWPESD</sequence>
<evidence type="ECO:0000313" key="1">
    <source>
        <dbReference type="EMBL" id="EUA30124.1"/>
    </source>
</evidence>
<accession>X8AF21</accession>
<protein>
    <submittedName>
        <fullName evidence="1">Uncharacterized protein</fullName>
    </submittedName>
</protein>
<reference evidence="1" key="1">
    <citation type="submission" date="2014-01" db="EMBL/GenBank/DDBJ databases">
        <authorList>
            <person name="Brown-Elliot B."/>
            <person name="Wallace R."/>
            <person name="Lenaerts A."/>
            <person name="Ordway D."/>
            <person name="DeGroote M.A."/>
            <person name="Parker T."/>
            <person name="Sizemore C."/>
            <person name="Tallon L.J."/>
            <person name="Sadzewicz L.K."/>
            <person name="Sengamalay N."/>
            <person name="Fraser C.M."/>
            <person name="Hine E."/>
            <person name="Shefchek K.A."/>
            <person name="Das S.P."/>
            <person name="Tettelin H."/>
        </authorList>
    </citation>
    <scope>NUCLEOTIDE SEQUENCE [LARGE SCALE GENOMIC DNA]</scope>
    <source>
        <strain evidence="1">4042</strain>
    </source>
</reference>
<dbReference type="EMBL" id="JAOB01000060">
    <property type="protein sequence ID" value="EUA30124.1"/>
    <property type="molecule type" value="Genomic_DNA"/>
</dbReference>
<proteinExistence type="predicted"/>
<comment type="caution">
    <text evidence="1">The sequence shown here is derived from an EMBL/GenBank/DDBJ whole genome shotgun (WGS) entry which is preliminary data.</text>
</comment>
<name>X8AF21_MYCXE</name>
<dbReference type="PATRIC" id="fig|1299334.3.peg.6059"/>
<dbReference type="AlphaFoldDB" id="X8AF21"/>